<evidence type="ECO:0000256" key="2">
    <source>
        <dbReference type="ARBA" id="ARBA00008017"/>
    </source>
</evidence>
<evidence type="ECO:0000256" key="5">
    <source>
        <dbReference type="ARBA" id="ARBA00022989"/>
    </source>
</evidence>
<dbReference type="EMBL" id="RAYQ01000024">
    <property type="protein sequence ID" value="RKI88746.1"/>
    <property type="molecule type" value="Genomic_DNA"/>
</dbReference>
<dbReference type="InterPro" id="IPR049278">
    <property type="entry name" value="MS_channel_C"/>
</dbReference>
<evidence type="ECO:0000313" key="10">
    <source>
        <dbReference type="EMBL" id="RKI88746.1"/>
    </source>
</evidence>
<dbReference type="SUPFAM" id="SSF50182">
    <property type="entry name" value="Sm-like ribonucleoproteins"/>
    <property type="match status" value="1"/>
</dbReference>
<evidence type="ECO:0000256" key="6">
    <source>
        <dbReference type="ARBA" id="ARBA00023136"/>
    </source>
</evidence>
<keyword evidence="6 7" id="KW-0472">Membrane</keyword>
<dbReference type="Gene3D" id="3.30.70.100">
    <property type="match status" value="1"/>
</dbReference>
<dbReference type="Gene3D" id="2.30.30.60">
    <property type="match status" value="1"/>
</dbReference>
<organism evidence="10 11">
    <name type="scientific">Parablautia intestinalis</name>
    <dbReference type="NCBI Taxonomy" id="2320100"/>
    <lineage>
        <taxon>Bacteria</taxon>
        <taxon>Bacillati</taxon>
        <taxon>Bacillota</taxon>
        <taxon>Clostridia</taxon>
        <taxon>Lachnospirales</taxon>
        <taxon>Lachnospiraceae</taxon>
        <taxon>Parablautia</taxon>
    </lineage>
</organism>
<dbReference type="GO" id="GO:0005886">
    <property type="term" value="C:plasma membrane"/>
    <property type="evidence" value="ECO:0007669"/>
    <property type="project" value="UniProtKB-SubCell"/>
</dbReference>
<dbReference type="Pfam" id="PF00924">
    <property type="entry name" value="MS_channel_2nd"/>
    <property type="match status" value="1"/>
</dbReference>
<keyword evidence="5 7" id="KW-1133">Transmembrane helix</keyword>
<keyword evidence="11" id="KW-1185">Reference proteome</keyword>
<dbReference type="Proteomes" id="UP000280696">
    <property type="component" value="Unassembled WGS sequence"/>
</dbReference>
<gene>
    <name evidence="10" type="ORF">D7V94_18540</name>
</gene>
<dbReference type="OrthoDB" id="9809206at2"/>
<comment type="similarity">
    <text evidence="2">Belongs to the MscS (TC 1.A.23) family.</text>
</comment>
<comment type="subcellular location">
    <subcellularLocation>
        <location evidence="1">Cell membrane</location>
        <topology evidence="1">Multi-pass membrane protein</topology>
    </subcellularLocation>
</comment>
<dbReference type="GO" id="GO:0008381">
    <property type="term" value="F:mechanosensitive monoatomic ion channel activity"/>
    <property type="evidence" value="ECO:0007669"/>
    <property type="project" value="InterPro"/>
</dbReference>
<dbReference type="AlphaFoldDB" id="A0A3A9AN74"/>
<dbReference type="InterPro" id="IPR023408">
    <property type="entry name" value="MscS_beta-dom_sf"/>
</dbReference>
<feature type="transmembrane region" description="Helical" evidence="7">
    <location>
        <begin position="38"/>
        <end position="57"/>
    </location>
</feature>
<dbReference type="InterPro" id="IPR011066">
    <property type="entry name" value="MscS_channel_C_sf"/>
</dbReference>
<protein>
    <submittedName>
        <fullName evidence="10">Mechanosensitive ion channel family protein</fullName>
    </submittedName>
</protein>
<proteinExistence type="inferred from homology"/>
<evidence type="ECO:0000259" key="8">
    <source>
        <dbReference type="Pfam" id="PF00924"/>
    </source>
</evidence>
<feature type="transmembrane region" description="Helical" evidence="7">
    <location>
        <begin position="69"/>
        <end position="89"/>
    </location>
</feature>
<dbReference type="InterPro" id="IPR010920">
    <property type="entry name" value="LSM_dom_sf"/>
</dbReference>
<evidence type="ECO:0000256" key="7">
    <source>
        <dbReference type="SAM" id="Phobius"/>
    </source>
</evidence>
<dbReference type="Gene3D" id="1.10.287.1260">
    <property type="match status" value="1"/>
</dbReference>
<keyword evidence="4 7" id="KW-0812">Transmembrane</keyword>
<evidence type="ECO:0000256" key="4">
    <source>
        <dbReference type="ARBA" id="ARBA00022692"/>
    </source>
</evidence>
<reference evidence="10 11" key="1">
    <citation type="submission" date="2018-09" db="EMBL/GenBank/DDBJ databases">
        <title>Murine metabolic-syndrome-specific gut microbial biobank.</title>
        <authorList>
            <person name="Liu C."/>
        </authorList>
    </citation>
    <scope>NUCLEOTIDE SEQUENCE [LARGE SCALE GENOMIC DNA]</scope>
    <source>
        <strain evidence="10 11">0.1xD8-82</strain>
    </source>
</reference>
<feature type="domain" description="Mechanosensitive ion channel MscS C-terminal" evidence="9">
    <location>
        <begin position="168"/>
        <end position="248"/>
    </location>
</feature>
<evidence type="ECO:0000259" key="9">
    <source>
        <dbReference type="Pfam" id="PF21082"/>
    </source>
</evidence>
<dbReference type="RefSeq" id="WP_120471797.1">
    <property type="nucleotide sequence ID" value="NZ_RAYQ01000024.1"/>
</dbReference>
<dbReference type="PANTHER" id="PTHR30221">
    <property type="entry name" value="SMALL-CONDUCTANCE MECHANOSENSITIVE CHANNEL"/>
    <property type="match status" value="1"/>
</dbReference>
<evidence type="ECO:0000256" key="3">
    <source>
        <dbReference type="ARBA" id="ARBA00022475"/>
    </source>
</evidence>
<keyword evidence="3" id="KW-1003">Cell membrane</keyword>
<evidence type="ECO:0000256" key="1">
    <source>
        <dbReference type="ARBA" id="ARBA00004651"/>
    </source>
</evidence>
<feature type="domain" description="Mechanosensitive ion channel MscS" evidence="8">
    <location>
        <begin position="89"/>
        <end position="156"/>
    </location>
</feature>
<dbReference type="InterPro" id="IPR045275">
    <property type="entry name" value="MscS_archaea/bacteria_type"/>
</dbReference>
<comment type="caution">
    <text evidence="10">The sequence shown here is derived from an EMBL/GenBank/DDBJ whole genome shotgun (WGS) entry which is preliminary data.</text>
</comment>
<accession>A0A3A9AN74</accession>
<sequence>MSTFITIAIFLAAGLFLNRVIDLTFRFIAKKRNSSHLHFFKSMANAVVIVIVIYTLAQQFSVTKDLSTALLQSGSLIVAIATFAAQQALSNVISGISLSATRPYDVDDKIKVVQGGSVVAEGIVKDITLRHTIIRQYNGESCIVPNSVMDLAVITNTNFTNNIGNFMEVTISYGTNIHEAMEVMQKICADHEMTLNTMENKVFVKGYAENGVTLKTTIWTNTLDESFQACSDIRISIVEQFRERNIEIPLQTITIKPYMQRE</sequence>
<dbReference type="PANTHER" id="PTHR30221:SF1">
    <property type="entry name" value="SMALL-CONDUCTANCE MECHANOSENSITIVE CHANNEL"/>
    <property type="match status" value="1"/>
</dbReference>
<name>A0A3A9AN74_9FIRM</name>
<dbReference type="Pfam" id="PF21082">
    <property type="entry name" value="MS_channel_3rd"/>
    <property type="match status" value="1"/>
</dbReference>
<evidence type="ECO:0000313" key="11">
    <source>
        <dbReference type="Proteomes" id="UP000280696"/>
    </source>
</evidence>
<dbReference type="InterPro" id="IPR006685">
    <property type="entry name" value="MscS_channel_2nd"/>
</dbReference>
<dbReference type="SUPFAM" id="SSF82689">
    <property type="entry name" value="Mechanosensitive channel protein MscS (YggB), C-terminal domain"/>
    <property type="match status" value="1"/>
</dbReference>